<name>S4PJS9_9NEOP</name>
<reference evidence="1" key="2">
    <citation type="submission" date="2013-05" db="EMBL/GenBank/DDBJ databases">
        <authorList>
            <person name="Carter J.-M."/>
            <person name="Baker S.C."/>
            <person name="Pink R."/>
            <person name="Carter D.R.F."/>
            <person name="Collins A."/>
            <person name="Tomlin J."/>
            <person name="Gibbs M."/>
            <person name="Breuker C.J."/>
        </authorList>
    </citation>
    <scope>NUCLEOTIDE SEQUENCE</scope>
    <source>
        <tissue evidence="1">Ovary</tissue>
    </source>
</reference>
<accession>S4PJS9</accession>
<reference evidence="1" key="1">
    <citation type="journal article" date="2013" name="BMC Genomics">
        <title>Unscrambling butterfly oogenesis.</title>
        <authorList>
            <person name="Carter J.M."/>
            <person name="Baker S.C."/>
            <person name="Pink R."/>
            <person name="Carter D.R."/>
            <person name="Collins A."/>
            <person name="Tomlin J."/>
            <person name="Gibbs M."/>
            <person name="Breuker C.J."/>
        </authorList>
    </citation>
    <scope>NUCLEOTIDE SEQUENCE</scope>
    <source>
        <tissue evidence="1">Ovary</tissue>
    </source>
</reference>
<protein>
    <submittedName>
        <fullName evidence="1">Uncharacterized protein</fullName>
    </submittedName>
</protein>
<dbReference type="AlphaFoldDB" id="S4PJS9"/>
<dbReference type="EMBL" id="GAIX01001316">
    <property type="protein sequence ID" value="JAA91244.1"/>
    <property type="molecule type" value="Transcribed_RNA"/>
</dbReference>
<evidence type="ECO:0000313" key="1">
    <source>
        <dbReference type="EMBL" id="JAA91244.1"/>
    </source>
</evidence>
<organism evidence="1">
    <name type="scientific">Pararge aegeria</name>
    <name type="common">speckled wood butterfly</name>
    <dbReference type="NCBI Taxonomy" id="116150"/>
    <lineage>
        <taxon>Eukaryota</taxon>
        <taxon>Metazoa</taxon>
        <taxon>Ecdysozoa</taxon>
        <taxon>Arthropoda</taxon>
        <taxon>Hexapoda</taxon>
        <taxon>Insecta</taxon>
        <taxon>Pterygota</taxon>
        <taxon>Neoptera</taxon>
        <taxon>Endopterygota</taxon>
        <taxon>Lepidoptera</taxon>
        <taxon>Glossata</taxon>
        <taxon>Ditrysia</taxon>
        <taxon>Papilionoidea</taxon>
        <taxon>Nymphalidae</taxon>
        <taxon>Satyrinae</taxon>
        <taxon>Satyrini</taxon>
        <taxon>Parargina</taxon>
        <taxon>Pararge</taxon>
    </lineage>
</organism>
<feature type="non-terminal residue" evidence="1">
    <location>
        <position position="67"/>
    </location>
</feature>
<proteinExistence type="predicted"/>
<sequence>MKENVFSRMLHFIDYINDDSFKYPVFKYQFEYLDNFYVPTLKNGLYNKTRFFCALSTLQILLICVKP</sequence>